<protein>
    <recommendedName>
        <fullName evidence="8">Bcr/CflA family efflux transporter</fullName>
    </recommendedName>
</protein>
<keyword evidence="7 8" id="KW-0472">Membrane</keyword>
<dbReference type="PANTHER" id="PTHR23502">
    <property type="entry name" value="MAJOR FACILITATOR SUPERFAMILY"/>
    <property type="match status" value="1"/>
</dbReference>
<dbReference type="NCBIfam" id="TIGR00710">
    <property type="entry name" value="efflux_Bcr_CflA"/>
    <property type="match status" value="1"/>
</dbReference>
<proteinExistence type="inferred from homology"/>
<dbReference type="SUPFAM" id="SSF103473">
    <property type="entry name" value="MFS general substrate transporter"/>
    <property type="match status" value="1"/>
</dbReference>
<dbReference type="CDD" id="cd17320">
    <property type="entry name" value="MFS_MdfA_MDR_like"/>
    <property type="match status" value="1"/>
</dbReference>
<reference evidence="11" key="1">
    <citation type="submission" date="2017-10" db="EMBL/GenBank/DDBJ databases">
        <authorList>
            <person name="Kravchenko I.K."/>
            <person name="Grouzdev D.S."/>
        </authorList>
    </citation>
    <scope>NUCLEOTIDE SEQUENCE [LARGE SCALE GENOMIC DNA]</scope>
    <source>
        <strain evidence="11">B2</strain>
    </source>
</reference>
<feature type="transmembrane region" description="Helical" evidence="8">
    <location>
        <begin position="161"/>
        <end position="183"/>
    </location>
</feature>
<evidence type="ECO:0000256" key="8">
    <source>
        <dbReference type="RuleBase" id="RU365088"/>
    </source>
</evidence>
<dbReference type="FunFam" id="1.20.1720.10:FF:000005">
    <property type="entry name" value="Bcr/CflA family efflux transporter"/>
    <property type="match status" value="1"/>
</dbReference>
<evidence type="ECO:0000256" key="4">
    <source>
        <dbReference type="ARBA" id="ARBA00022475"/>
    </source>
</evidence>
<keyword evidence="11" id="KW-1185">Reference proteome</keyword>
<keyword evidence="5 8" id="KW-0812">Transmembrane</keyword>
<keyword evidence="3 8" id="KW-0813">Transport</keyword>
<feature type="transmembrane region" description="Helical" evidence="8">
    <location>
        <begin position="133"/>
        <end position="155"/>
    </location>
</feature>
<dbReference type="PROSITE" id="PS50850">
    <property type="entry name" value="MFS"/>
    <property type="match status" value="1"/>
</dbReference>
<evidence type="ECO:0000256" key="7">
    <source>
        <dbReference type="ARBA" id="ARBA00023136"/>
    </source>
</evidence>
<keyword evidence="6 8" id="KW-1133">Transmembrane helix</keyword>
<feature type="transmembrane region" description="Helical" evidence="8">
    <location>
        <begin position="100"/>
        <end position="121"/>
    </location>
</feature>
<dbReference type="AlphaFoldDB" id="A0A2B8BA63"/>
<dbReference type="InterPro" id="IPR001958">
    <property type="entry name" value="Tet-R_TetA/multi-R_MdtG-like"/>
</dbReference>
<accession>A0A2B8BA63</accession>
<dbReference type="InterPro" id="IPR004812">
    <property type="entry name" value="Efflux_drug-R_Bcr/CmlA"/>
</dbReference>
<dbReference type="RefSeq" id="WP_098740464.1">
    <property type="nucleotide sequence ID" value="NZ_PDKW01000043.1"/>
</dbReference>
<dbReference type="GO" id="GO:0005886">
    <property type="term" value="C:plasma membrane"/>
    <property type="evidence" value="ECO:0007669"/>
    <property type="project" value="UniProtKB-SubCell"/>
</dbReference>
<organism evidence="10 11">
    <name type="scientific">Azospirillum palustre</name>
    <dbReference type="NCBI Taxonomy" id="2044885"/>
    <lineage>
        <taxon>Bacteria</taxon>
        <taxon>Pseudomonadati</taxon>
        <taxon>Pseudomonadota</taxon>
        <taxon>Alphaproteobacteria</taxon>
        <taxon>Rhodospirillales</taxon>
        <taxon>Azospirillaceae</taxon>
        <taxon>Azospirillum</taxon>
    </lineage>
</organism>
<evidence type="ECO:0000256" key="5">
    <source>
        <dbReference type="ARBA" id="ARBA00022692"/>
    </source>
</evidence>
<evidence type="ECO:0000259" key="9">
    <source>
        <dbReference type="PROSITE" id="PS50850"/>
    </source>
</evidence>
<dbReference type="PRINTS" id="PR01035">
    <property type="entry name" value="TCRTETA"/>
</dbReference>
<dbReference type="PANTHER" id="PTHR23502:SF132">
    <property type="entry name" value="POLYAMINE TRANSPORTER 2-RELATED"/>
    <property type="match status" value="1"/>
</dbReference>
<feature type="domain" description="Major facilitator superfamily (MFS) profile" evidence="9">
    <location>
        <begin position="9"/>
        <end position="394"/>
    </location>
</feature>
<feature type="transmembrane region" description="Helical" evidence="8">
    <location>
        <begin position="251"/>
        <end position="271"/>
    </location>
</feature>
<comment type="caution">
    <text evidence="8">Lacks conserved residue(s) required for the propagation of feature annotation.</text>
</comment>
<evidence type="ECO:0000256" key="3">
    <source>
        <dbReference type="ARBA" id="ARBA00022448"/>
    </source>
</evidence>
<keyword evidence="8" id="KW-0997">Cell inner membrane</keyword>
<dbReference type="InterPro" id="IPR020846">
    <property type="entry name" value="MFS_dom"/>
</dbReference>
<comment type="similarity">
    <text evidence="2 8">Belongs to the major facilitator superfamily. Bcr/CmlA family.</text>
</comment>
<evidence type="ECO:0000313" key="10">
    <source>
        <dbReference type="EMBL" id="PGH54433.1"/>
    </source>
</evidence>
<dbReference type="Proteomes" id="UP000225379">
    <property type="component" value="Unassembled WGS sequence"/>
</dbReference>
<dbReference type="OrthoDB" id="9800416at2"/>
<dbReference type="Pfam" id="PF07690">
    <property type="entry name" value="MFS_1"/>
    <property type="match status" value="1"/>
</dbReference>
<dbReference type="InterPro" id="IPR011701">
    <property type="entry name" value="MFS"/>
</dbReference>
<evidence type="ECO:0000256" key="6">
    <source>
        <dbReference type="ARBA" id="ARBA00022989"/>
    </source>
</evidence>
<feature type="transmembrane region" description="Helical" evidence="8">
    <location>
        <begin position="7"/>
        <end position="23"/>
    </location>
</feature>
<feature type="transmembrane region" description="Helical" evidence="8">
    <location>
        <begin position="75"/>
        <end position="94"/>
    </location>
</feature>
<feature type="transmembrane region" description="Helical" evidence="8">
    <location>
        <begin position="372"/>
        <end position="394"/>
    </location>
</feature>
<keyword evidence="4" id="KW-1003">Cell membrane</keyword>
<feature type="transmembrane region" description="Helical" evidence="8">
    <location>
        <begin position="337"/>
        <end position="360"/>
    </location>
</feature>
<feature type="transmembrane region" description="Helical" evidence="8">
    <location>
        <begin position="213"/>
        <end position="239"/>
    </location>
</feature>
<comment type="caution">
    <text evidence="10">The sequence shown here is derived from an EMBL/GenBank/DDBJ whole genome shotgun (WGS) entry which is preliminary data.</text>
</comment>
<gene>
    <name evidence="10" type="ORF">CRT60_32110</name>
</gene>
<evidence type="ECO:0000313" key="11">
    <source>
        <dbReference type="Proteomes" id="UP000225379"/>
    </source>
</evidence>
<dbReference type="EMBL" id="PDKW01000043">
    <property type="protein sequence ID" value="PGH54433.1"/>
    <property type="molecule type" value="Genomic_DNA"/>
</dbReference>
<name>A0A2B8BA63_9PROT</name>
<comment type="subcellular location">
    <subcellularLocation>
        <location evidence="8">Cell inner membrane</location>
        <topology evidence="8">Multi-pass membrane protein</topology>
    </subcellularLocation>
    <subcellularLocation>
        <location evidence="1">Cell membrane</location>
        <topology evidence="1">Multi-pass membrane protein</topology>
    </subcellularLocation>
</comment>
<feature type="transmembrane region" description="Helical" evidence="8">
    <location>
        <begin position="292"/>
        <end position="317"/>
    </location>
</feature>
<dbReference type="GO" id="GO:1990961">
    <property type="term" value="P:xenobiotic detoxification by transmembrane export across the plasma membrane"/>
    <property type="evidence" value="ECO:0007669"/>
    <property type="project" value="InterPro"/>
</dbReference>
<feature type="transmembrane region" description="Helical" evidence="8">
    <location>
        <begin position="43"/>
        <end position="63"/>
    </location>
</feature>
<dbReference type="GO" id="GO:0042910">
    <property type="term" value="F:xenobiotic transmembrane transporter activity"/>
    <property type="evidence" value="ECO:0007669"/>
    <property type="project" value="InterPro"/>
</dbReference>
<evidence type="ECO:0000256" key="2">
    <source>
        <dbReference type="ARBA" id="ARBA00006236"/>
    </source>
</evidence>
<dbReference type="InterPro" id="IPR036259">
    <property type="entry name" value="MFS_trans_sf"/>
</dbReference>
<evidence type="ECO:0000256" key="1">
    <source>
        <dbReference type="ARBA" id="ARBA00004651"/>
    </source>
</evidence>
<dbReference type="Gene3D" id="1.20.1720.10">
    <property type="entry name" value="Multidrug resistance protein D"/>
    <property type="match status" value="1"/>
</dbReference>
<sequence length="400" mass="41611">MPRPDSLPIRILLTALVAFGPLSTDLYLPSLPTLVRVFGTDVATVQLTLSIFLVGFAVSQLVYGPMSDRFGRRPTLLVGVTIYLAASAVCAMTSSIDALIAARFFQALGACCGPVVARAVVRDVFGRDRAATVLAYMSMAMALAPAVGPMLGGVLTEWFGWRANFVLLTIFACGILAAVWSMLGETNAHRDEDALRPSRLAANYLLLLRNRGFLGYVLVVAFSYSGIFSFISGSSFVLIEQMHLTPAQYGASFGAVVLGYMLGTFLAGRLTPRLGGPRMIRMGTLLSMGGGLAGGVLALAGVLHLLAIVVPVFLFILGTGLTLPNASANAVGPYATMAGLASSLLGFAQMAIAAVIGIVVGHMNDGTALPMMGAIGLVSLGALLAHRLLVIPAATSGRSA</sequence>